<dbReference type="STRING" id="1048205.AB852_14985"/>
<dbReference type="GeneID" id="96797083"/>
<dbReference type="PANTHER" id="PTHR43422">
    <property type="entry name" value="THIAMINE THIAZOLE SYNTHASE"/>
    <property type="match status" value="1"/>
</dbReference>
<dbReference type="AlphaFoldDB" id="A0A1Q4V8B9"/>
<dbReference type="InterPro" id="IPR002938">
    <property type="entry name" value="FAD-bd"/>
</dbReference>
<gene>
    <name evidence="2" type="ORF">AB852_14985</name>
</gene>
<dbReference type="PANTHER" id="PTHR43422:SF3">
    <property type="entry name" value="THIAMINE THIAZOLE SYNTHASE"/>
    <property type="match status" value="1"/>
</dbReference>
<organism evidence="2 3">
    <name type="scientific">Streptomyces uncialis</name>
    <dbReference type="NCBI Taxonomy" id="1048205"/>
    <lineage>
        <taxon>Bacteria</taxon>
        <taxon>Bacillati</taxon>
        <taxon>Actinomycetota</taxon>
        <taxon>Actinomycetes</taxon>
        <taxon>Kitasatosporales</taxon>
        <taxon>Streptomycetaceae</taxon>
        <taxon>Streptomyces</taxon>
    </lineage>
</organism>
<feature type="domain" description="FAD-binding" evidence="1">
    <location>
        <begin position="8"/>
        <end position="342"/>
    </location>
</feature>
<proteinExistence type="predicted"/>
<name>A0A1Q4V8B9_9ACTN</name>
<evidence type="ECO:0000313" key="2">
    <source>
        <dbReference type="EMBL" id="OKH93980.1"/>
    </source>
</evidence>
<dbReference type="EMBL" id="LFBV01000003">
    <property type="protein sequence ID" value="OKH93980.1"/>
    <property type="molecule type" value="Genomic_DNA"/>
</dbReference>
<evidence type="ECO:0000313" key="3">
    <source>
        <dbReference type="Proteomes" id="UP000186455"/>
    </source>
</evidence>
<dbReference type="GO" id="GO:0071949">
    <property type="term" value="F:FAD binding"/>
    <property type="evidence" value="ECO:0007669"/>
    <property type="project" value="InterPro"/>
</dbReference>
<dbReference type="Proteomes" id="UP000186455">
    <property type="component" value="Unassembled WGS sequence"/>
</dbReference>
<reference evidence="2 3" key="1">
    <citation type="submission" date="2015-06" db="EMBL/GenBank/DDBJ databases">
        <title>Cloning and characterization of the uncialamcin biosynthetic gene cluster.</title>
        <authorList>
            <person name="Yan X."/>
            <person name="Huang T."/>
            <person name="Ge H."/>
            <person name="Shen B."/>
        </authorList>
    </citation>
    <scope>NUCLEOTIDE SEQUENCE [LARGE SCALE GENOMIC DNA]</scope>
    <source>
        <strain evidence="2 3">DCA2648</strain>
    </source>
</reference>
<evidence type="ECO:0000259" key="1">
    <source>
        <dbReference type="Pfam" id="PF01494"/>
    </source>
</evidence>
<dbReference type="Pfam" id="PF01494">
    <property type="entry name" value="FAD_binding_3"/>
    <property type="match status" value="1"/>
</dbReference>
<dbReference type="InterPro" id="IPR036188">
    <property type="entry name" value="FAD/NAD-bd_sf"/>
</dbReference>
<accession>A0A1Q4V8B9</accession>
<dbReference type="SUPFAM" id="SSF51905">
    <property type="entry name" value="FAD/NAD(P)-binding domain"/>
    <property type="match status" value="1"/>
</dbReference>
<comment type="caution">
    <text evidence="2">The sequence shown here is derived from an EMBL/GenBank/DDBJ whole genome shotgun (WGS) entry which is preliminary data.</text>
</comment>
<dbReference type="RefSeq" id="WP_073788354.1">
    <property type="nucleotide sequence ID" value="NZ_CP109290.1"/>
</dbReference>
<protein>
    <recommendedName>
        <fullName evidence="1">FAD-binding domain-containing protein</fullName>
    </recommendedName>
</protein>
<dbReference type="Gene3D" id="3.50.50.60">
    <property type="entry name" value="FAD/NAD(P)-binding domain"/>
    <property type="match status" value="1"/>
</dbReference>
<keyword evidence="3" id="KW-1185">Reference proteome</keyword>
<sequence length="443" mass="48612">MSAIGAHAVVLGGGMSGLMAAHVLADHFERVTVVERDGHETAAPRRGVPQGWHPHALVLKAVDLLDELLPGMKESYVQDGGVPVGMMSQHRLFYFGHQLRQSEAGLDTVWASRPFLEKGIRERLRARSEVTLRQGCFAVRPLAPTRGRITGVVVEKPDGGGPESLAADLVVDATGRTGRTRTWLSDLGYPLPREERVKVNLAYASRILRCGPDVFANDRAIAVGPRLDRPRGLYFTVQEEGRWTLTVYGYGDFRPSADTDEFMAQVRELAPDDVWAVIEAAEPLTEVRVFQVPETYRRRYDKLPRFPEGLLVTGDALAALNPLYGTGMMYSAAYALILDRRLREGIDGLPRRFFKDAGRAVAGSWRFSSLSDSFLPGVGGSGLPGAGLALWYLRRLVAAAEHDAALAADFIRVASALRSPVALARPGVLLRTLRPRTTRTRLP</sequence>